<gene>
    <name evidence="1" type="ORF">KFL_006420080</name>
</gene>
<protein>
    <recommendedName>
        <fullName evidence="3">TRAF-type domain-containing protein</fullName>
    </recommendedName>
</protein>
<keyword evidence="2" id="KW-1185">Reference proteome</keyword>
<proteinExistence type="predicted"/>
<evidence type="ECO:0008006" key="3">
    <source>
        <dbReference type="Google" id="ProtNLM"/>
    </source>
</evidence>
<evidence type="ECO:0000313" key="1">
    <source>
        <dbReference type="EMBL" id="GAQ90462.1"/>
    </source>
</evidence>
<reference evidence="1 2" key="1">
    <citation type="journal article" date="2014" name="Nat. Commun.">
        <title>Klebsormidium flaccidum genome reveals primary factors for plant terrestrial adaptation.</title>
        <authorList>
            <person name="Hori K."/>
            <person name="Maruyama F."/>
            <person name="Fujisawa T."/>
            <person name="Togashi T."/>
            <person name="Yamamoto N."/>
            <person name="Seo M."/>
            <person name="Sato S."/>
            <person name="Yamada T."/>
            <person name="Mori H."/>
            <person name="Tajima N."/>
            <person name="Moriyama T."/>
            <person name="Ikeuchi M."/>
            <person name="Watanabe M."/>
            <person name="Wada H."/>
            <person name="Kobayashi K."/>
            <person name="Saito M."/>
            <person name="Masuda T."/>
            <person name="Sasaki-Sekimoto Y."/>
            <person name="Mashiguchi K."/>
            <person name="Awai K."/>
            <person name="Shimojima M."/>
            <person name="Masuda S."/>
            <person name="Iwai M."/>
            <person name="Nobusawa T."/>
            <person name="Narise T."/>
            <person name="Kondo S."/>
            <person name="Saito H."/>
            <person name="Sato R."/>
            <person name="Murakawa M."/>
            <person name="Ihara Y."/>
            <person name="Oshima-Yamada Y."/>
            <person name="Ohtaka K."/>
            <person name="Satoh M."/>
            <person name="Sonobe K."/>
            <person name="Ishii M."/>
            <person name="Ohtani R."/>
            <person name="Kanamori-Sato M."/>
            <person name="Honoki R."/>
            <person name="Miyazaki D."/>
            <person name="Mochizuki H."/>
            <person name="Umetsu J."/>
            <person name="Higashi K."/>
            <person name="Shibata D."/>
            <person name="Kamiya Y."/>
            <person name="Sato N."/>
            <person name="Nakamura Y."/>
            <person name="Tabata S."/>
            <person name="Ida S."/>
            <person name="Kurokawa K."/>
            <person name="Ohta H."/>
        </authorList>
    </citation>
    <scope>NUCLEOTIDE SEQUENCE [LARGE SCALE GENOMIC DNA]</scope>
    <source>
        <strain evidence="1 2">NIES-2285</strain>
    </source>
</reference>
<organism evidence="1 2">
    <name type="scientific">Klebsormidium nitens</name>
    <name type="common">Green alga</name>
    <name type="synonym">Ulothrix nitens</name>
    <dbReference type="NCBI Taxonomy" id="105231"/>
    <lineage>
        <taxon>Eukaryota</taxon>
        <taxon>Viridiplantae</taxon>
        <taxon>Streptophyta</taxon>
        <taxon>Klebsormidiophyceae</taxon>
        <taxon>Klebsormidiales</taxon>
        <taxon>Klebsormidiaceae</taxon>
        <taxon>Klebsormidium</taxon>
    </lineage>
</organism>
<dbReference type="Proteomes" id="UP000054558">
    <property type="component" value="Unassembled WGS sequence"/>
</dbReference>
<dbReference type="InterPro" id="IPR013083">
    <property type="entry name" value="Znf_RING/FYVE/PHD"/>
</dbReference>
<dbReference type="Gene3D" id="3.30.40.10">
    <property type="entry name" value="Zinc/RING finger domain, C3HC4 (zinc finger)"/>
    <property type="match status" value="1"/>
</dbReference>
<dbReference type="EMBL" id="DF237591">
    <property type="protein sequence ID" value="GAQ90462.1"/>
    <property type="molecule type" value="Genomic_DNA"/>
</dbReference>
<name>A0A1Y1IK01_KLENI</name>
<sequence length="88" mass="10202">MRNAVACLPRYCQFAFVAETATNRWERVEDGCPYLGTESDVQTHEEGCEFRPVRCPHFELEMVERDVPERSPSGVPAELFLLWRDDPL</sequence>
<accession>A0A1Y1IK01</accession>
<dbReference type="AlphaFoldDB" id="A0A1Y1IK01"/>
<evidence type="ECO:0000313" key="2">
    <source>
        <dbReference type="Proteomes" id="UP000054558"/>
    </source>
</evidence>
<dbReference type="SUPFAM" id="SSF49599">
    <property type="entry name" value="TRAF domain-like"/>
    <property type="match status" value="1"/>
</dbReference>